<dbReference type="PANTHER" id="PTHR42951:SF4">
    <property type="entry name" value="ACYL-COENZYME A THIOESTERASE MBLAC2"/>
    <property type="match status" value="1"/>
</dbReference>
<reference evidence="4 5" key="1">
    <citation type="submission" date="2011-11" db="EMBL/GenBank/DDBJ databases">
        <title>Complete sequence of Granulicella mallensis MP5ACTX8.</title>
        <authorList>
            <consortium name="US DOE Joint Genome Institute"/>
            <person name="Lucas S."/>
            <person name="Copeland A."/>
            <person name="Lapidus A."/>
            <person name="Cheng J.-F."/>
            <person name="Goodwin L."/>
            <person name="Pitluck S."/>
            <person name="Peters L."/>
            <person name="Lu M."/>
            <person name="Detter J.C."/>
            <person name="Han C."/>
            <person name="Tapia R."/>
            <person name="Land M."/>
            <person name="Hauser L."/>
            <person name="Kyrpides N."/>
            <person name="Ivanova N."/>
            <person name="Mikhailova N."/>
            <person name="Pagani I."/>
            <person name="Rawat S."/>
            <person name="Mannisto M."/>
            <person name="Haggblom M."/>
            <person name="Woyke T."/>
        </authorList>
    </citation>
    <scope>NUCLEOTIDE SEQUENCE [LARGE SCALE GENOMIC DNA]</scope>
    <source>
        <strain evidence="5">ATCC BAA-1857 / DSM 23137 / MP5ACTX8</strain>
    </source>
</reference>
<dbReference type="OrthoDB" id="420651at2"/>
<evidence type="ECO:0000259" key="3">
    <source>
        <dbReference type="SMART" id="SM00849"/>
    </source>
</evidence>
<comment type="similarity">
    <text evidence="1">Belongs to the metallo-beta-lactamase superfamily. Class-B beta-lactamase family.</text>
</comment>
<dbReference type="AlphaFoldDB" id="G8NPZ9"/>
<evidence type="ECO:0000313" key="5">
    <source>
        <dbReference type="Proteomes" id="UP000007113"/>
    </source>
</evidence>
<dbReference type="Gene3D" id="3.60.15.10">
    <property type="entry name" value="Ribonuclease Z/Hydroxyacylglutathione hydrolase-like"/>
    <property type="match status" value="1"/>
</dbReference>
<dbReference type="SMART" id="SM00849">
    <property type="entry name" value="Lactamase_B"/>
    <property type="match status" value="1"/>
</dbReference>
<gene>
    <name evidence="4" type="ordered locus">AciX8_4051</name>
</gene>
<dbReference type="EMBL" id="CP003130">
    <property type="protein sequence ID" value="AEU38333.1"/>
    <property type="molecule type" value="Genomic_DNA"/>
</dbReference>
<dbReference type="STRING" id="682795.AciX8_4051"/>
<feature type="chain" id="PRO_5003512897" evidence="2">
    <location>
        <begin position="32"/>
        <end position="328"/>
    </location>
</feature>
<sequence length="328" mass="35975" precursor="true">MNLSVASKRNSLFTASLLLAAIFSSGSIASAAAQQPRVADGFSTDWANLKIDVRELAPHVYLLHGSGGNTVASIGPDGTLLVDSEFAQVAPKLTDALQKLGAGPVRYVVSTHYHSDHTGANAAYHKDGAVIVAQENCRLRMMQTQFSQFWNRSSPPAPAESLPTLTFDRKLTLFLNGEEIGAFHNQPAHTDGDAIVYFHHANVIHMGDVFVNNLYPYIDLGAKGRIDGYFPVIDEVLERIDDHTQVVPGHGPIATKQELKAYRDMLHTVRDRVAAQIAQNKSLEEILSSHPTREFDRQYATDRVGGDGFTVMVYQSLTGKRLDWHPAS</sequence>
<dbReference type="GO" id="GO:0017001">
    <property type="term" value="P:antibiotic catabolic process"/>
    <property type="evidence" value="ECO:0007669"/>
    <property type="project" value="UniProtKB-ARBA"/>
</dbReference>
<accession>G8NPZ9</accession>
<dbReference type="Proteomes" id="UP000007113">
    <property type="component" value="Chromosome"/>
</dbReference>
<dbReference type="Pfam" id="PF00753">
    <property type="entry name" value="Lactamase_B"/>
    <property type="match status" value="1"/>
</dbReference>
<dbReference type="SUPFAM" id="SSF56281">
    <property type="entry name" value="Metallo-hydrolase/oxidoreductase"/>
    <property type="match status" value="1"/>
</dbReference>
<name>G8NPZ9_GRAMM</name>
<evidence type="ECO:0000313" key="4">
    <source>
        <dbReference type="EMBL" id="AEU38333.1"/>
    </source>
</evidence>
<feature type="signal peptide" evidence="2">
    <location>
        <begin position="1"/>
        <end position="31"/>
    </location>
</feature>
<dbReference type="eggNOG" id="COG0491">
    <property type="taxonomic scope" value="Bacteria"/>
</dbReference>
<evidence type="ECO:0000256" key="2">
    <source>
        <dbReference type="SAM" id="SignalP"/>
    </source>
</evidence>
<proteinExistence type="inferred from homology"/>
<organism evidence="4 5">
    <name type="scientific">Granulicella mallensis (strain ATCC BAA-1857 / DSM 23137 / MP5ACTX8)</name>
    <dbReference type="NCBI Taxonomy" id="682795"/>
    <lineage>
        <taxon>Bacteria</taxon>
        <taxon>Pseudomonadati</taxon>
        <taxon>Acidobacteriota</taxon>
        <taxon>Terriglobia</taxon>
        <taxon>Terriglobales</taxon>
        <taxon>Acidobacteriaceae</taxon>
        <taxon>Granulicella</taxon>
    </lineage>
</organism>
<protein>
    <submittedName>
        <fullName evidence="4">Beta-lactamase domain protein</fullName>
    </submittedName>
</protein>
<dbReference type="KEGG" id="gma:AciX8_4051"/>
<keyword evidence="2" id="KW-0732">Signal</keyword>
<dbReference type="CDD" id="cd16282">
    <property type="entry name" value="metallo-hydrolase-like_MBL-fold"/>
    <property type="match status" value="1"/>
</dbReference>
<evidence type="ECO:0000256" key="1">
    <source>
        <dbReference type="ARBA" id="ARBA00005250"/>
    </source>
</evidence>
<dbReference type="InterPro" id="IPR050855">
    <property type="entry name" value="NDM-1-like"/>
</dbReference>
<feature type="domain" description="Metallo-beta-lactamase" evidence="3">
    <location>
        <begin position="67"/>
        <end position="250"/>
    </location>
</feature>
<dbReference type="HOGENOM" id="CLU_056342_3_0_0"/>
<dbReference type="RefSeq" id="WP_014267204.1">
    <property type="nucleotide sequence ID" value="NC_016631.1"/>
</dbReference>
<dbReference type="PANTHER" id="PTHR42951">
    <property type="entry name" value="METALLO-BETA-LACTAMASE DOMAIN-CONTAINING"/>
    <property type="match status" value="1"/>
</dbReference>
<dbReference type="InterPro" id="IPR001279">
    <property type="entry name" value="Metallo-B-lactamas"/>
</dbReference>
<dbReference type="InterPro" id="IPR036866">
    <property type="entry name" value="RibonucZ/Hydroxyglut_hydro"/>
</dbReference>
<keyword evidence="5" id="KW-1185">Reference proteome</keyword>